<feature type="coiled-coil region" evidence="1">
    <location>
        <begin position="778"/>
        <end position="826"/>
    </location>
</feature>
<evidence type="ECO:0000313" key="5">
    <source>
        <dbReference type="EMBL" id="MPY39407.1"/>
    </source>
</evidence>
<keyword evidence="3" id="KW-0812">Transmembrane</keyword>
<dbReference type="RefSeq" id="WP_152780883.1">
    <property type="nucleotide sequence ID" value="NZ_BAABEQ010000039.1"/>
</dbReference>
<keyword evidence="1" id="KW-0175">Coiled coil</keyword>
<feature type="region of interest" description="Disordered" evidence="2">
    <location>
        <begin position="486"/>
        <end position="514"/>
    </location>
</feature>
<protein>
    <recommendedName>
        <fullName evidence="4">Pierisin-like domain-containing protein</fullName>
    </recommendedName>
</protein>
<feature type="transmembrane region" description="Helical" evidence="3">
    <location>
        <begin position="184"/>
        <end position="210"/>
    </location>
</feature>
<dbReference type="OrthoDB" id="4333945at2"/>
<proteinExistence type="predicted"/>
<dbReference type="SUPFAM" id="SSF56399">
    <property type="entry name" value="ADP-ribosylation"/>
    <property type="match status" value="1"/>
</dbReference>
<evidence type="ECO:0000259" key="4">
    <source>
        <dbReference type="Pfam" id="PF22596"/>
    </source>
</evidence>
<keyword evidence="3" id="KW-1133">Transmembrane helix</keyword>
<sequence length="3353" mass="361444">MATPDDWSQVGYNGNPVTGNPEVVDGIAKGFRHLEDLAAEAARGLDAFLLKAEDGGFEGETADGLREYIRRELRTTFVPNVQRSFEQAASATERYANALRDAQGRAEGAARRGGAVAIPPAGIVGKNAPPPAELTAAKNDVRAEVDFITAEAKILEDALDEAADLVSKPVPKTKKTAWQKFWQALEIITMVVSIIAIFVAGPIGLLAMALNAAVFLKAVADYAAGKTNALGLGLAFLGLLGPSTKGLTTFGRLAGLLKTAGALGLKGALAALRGAPRALSAGGRLLLRNGKLLFHPRTLATLTGQFLTRGASRFGGLASTGLSRISGFMARAPRILSGALRSIPGFFRGMWQQGRFAIRRDFFMSTAFVSGSTGRRLGVYAIINTGRAFDLAVSALLPVRYGELARFGYRTAFRMGFLERGLLMRPSVGRSITRGAGSVGNGLFDLTRKGLHTPDTGRTGGDFGKLVTPGTQAWDDALDELTEFVPPPAALPRTPAVSSLSRGPGSTPNQFSSSLDDLVEPTVISDLDTAGSRFSTLLGKQGVDVLDLDRGGQLPPPLLRTLDTLDTLDELGRPSVPGPRSVLLEQPPNAVTRLRNLDTVMGLDRTGAGLLKPLDDLEDLANLGLDGDFGGLTVTQLSKILDGEIDLVNVTPDGVVLRIGKTDPVDVQVRLTGEVTVRVLNPSETVSRLPSVVGKFTGPDAPAGPGIKLDDLVRLLPDAGGDTRRARQLLGLGPLRTDLVTTPVTTQTGFPPLTLREIITGGEVGKTATDRFQAWLRVQNAEIDLDTAGRELSRLTELPDVPPLNRAQAELDLSAAELKFNQARMDFDRLGLNLDTVRQDITVMMTRFDGPAAGLPTGELRLLDDVGQPTGQWITLEPGASVQWVLRTDAGVVPRTDVRWASDGFVVTTPEGVFKVGPEGRPVPLDTPAVLTGRGPVNLPSPGSLDRLFAAADRSVDIRTIRPEPVWREGNETLWRIGGKRGLDQIFSEGFRPRAPLETNLDVMVRTGDPSAFVSTTTDSNLIWDGVFKFEIEAPGGIDVGRTFERAQGTEAWKASGWESQREIAFPGGIAPEFIRGAYRLDAQHNLVDWVPNPNFKGSNPLPDLAADLRLSAEGTSGLNALDFQGLSVDDQLRLLDQLDLGGSQGLNRVDSLGDLDLGKLSDSFDLNRYDGPFPESELRLLDPGHSTGLRLEWESMPRAGGGATVTNALGDVRLQYTAGGALEFVEVRVPGRGAFLQFDAVPDMRSVPKVVGPDGTPSAAGDVVINPVRGALGVATGVEVRTLDGLWTARFDLDGTRLSERLTLSGVNGGPLAGGRLTTTFTQVPGGGAAPSFRLTVPGPGDGTFSVRSLDGELAQRLPGGFQVTDTRTGASFVLDRGGRFVDLPAEGAPSPSRLDTSGATVPDTNVVARMGPIDFGGTPTERFPLTSNPEENLLDIAATDLTRTLDRAGAVDTPVTDVRLPGLDERAFQRLADTGPPTDLTITRLTPFDGVPLSGTGDLAGRELRLVAASPEGTPGSFGLEVVEFSPTRGGAGPEPRFTVERIESGGFRVTDPAGTTRWEFSAGGGFVARETALVDNDLGLPPDLWFRVTNPSVTADGTSTRFVGVVPPGGRPASLTDSFRLTLVDRTLRSELPGGFTLTDTVSGGRFHFDADGNLMFRDRPAHDGSGLWRFTEGAPDTPPVRLDDLGAPGDGLGPLADDVLDDLTENFHRTLDDASGGTRLPDAPDLSLSRDLRMPHGTGDRSGLPLIRFGSDDLPELDDPRIWAALDEHWRTVLDAAPGTRLTGMDELADFDIRTVRVPSTDTAPGSFRLELVNRTPEADGTIRGADFTVERAPDGGYVVTDPTRTTTWTFAEDGRFLGRETILSGDGLPADLQLRVTVVTDGDGTARTVVDLTGPSGSVNSVRLTPVTGTLAERLPGGFTLTDTVTGSRFHFDNTGRLAYRDLPARDGSGFDRFAEGVPGTPPTRLVEPLAERFPLTSIPEEDLVDEAVLDDVLREGLRPEEITELAPIFERTLDEASGFRIPPSGTAADLSDITGATDFLHAADDAQAFQTLDLPRLQQLADGASDSLNRFGLSPDLLHGDLRGMTGQAQLTLRREAASALGDYLALPPEIRVRDIDAFARGEGGRTVGDFTVSVVPRGGPGGSRYVLVHNPTGLTHGYGFNRELLYQEMFVRGGPAELDGMRVGLTGRAAGGGEWTPSSMEFVGSRPGDLSLTVTPLVPDGLPRELRGGFTVTDASGAVKWHYGPEGRVALRDVGLPADRGGLRFDMGAPDGVPQALDRAGLPSTALRVERLDDGRIAAFPTGPAAHRLERAVFDTHGGTLLEETIAVRGKGGRFTGEFWNIDHVAGKAVRTDADGTPFTDAFSTATVERPGTGQFRLTSTTQGKVPLFEREVLRNGNTLHVDWRPSGRARWTEFDAVGSRFRHGQRVGDVDQRTFHDVTTGTWRVLNTMDVRTYTKAIDGGLVRAEKGADGHWTWQRFDKSGTEVLSGDRHWSWNHVAFQDTYRDPVTGLETVAQQRGQTWPFGGVVHGSRTYSEHAVMPGLAPAGGRVDPGDVTGFSPLNVQVERLETLADGGSLFVRRFADMRPPAFMWKGAAGRNPFDGFFSDLFAGESLGRVSFWTETAADGTEVTGVRLNPTGANWVDFDQYGRLVRESRKLENGQVIEVGRGLEDPAKWAPVPEFRSGGSYELHWKNTTTGQTGTRHVDGNGRWRDIFTDDQGIERVQLRSEGRGTREYLHNAPSTEELRLNDDTGFWVDKNTQQHISGRRDLVDDKIVESSGSPYRTKWTWKAYDPSAPETVIGEGIRRQNRGSIYTHPWDDSFKDFDLDGNLVRERNATDTGSSWIDAVKQDDGTWKWTRRGADGTVKPGDTGVRVYDDIKAGRWRDLIDDQVVRQRVDDRVREFKYEIVAPEPPAAPTAPLRRGSLRDLLSDAARHFETPATVRVDRDVWKEFDAGKVFRERIAVDGVPGRHRVIDKQWGQWVEFQNGHLVQRRTPDGRIWTTDAFGRWGTSGPATVFQRMTGTLPRVGGDVGLHGSRGWTQIGREFDWRGLDAEIMGHMREIQDVWHGTFTRVKDGEALEMPMWQRELRSGLLSFSTTFVTDFGASLAITAAVNDGQLTRDDYLKALITGGVGGTFTNGLNLLYNHTRLGWLKTSIGTRDWGGHPNQTLATQTDDWVTEFAAQEKVTRWRNATYANTVGLGTSALSAFVSNSVNAAIFGVNGNETKGWDALEAGGWGALASAFGGVTTNLAKNVWHLTAGGRVFHKGGWGEYAANLGESALSRYFTWVLNERDDNDGRFDLPNAGRSFPTQAPTTPPVAPPSQQQNQQPAPDAPAAFTADDLELP</sequence>
<gene>
    <name evidence="5" type="ORF">FNH04_05565</name>
</gene>
<keyword evidence="6" id="KW-1185">Reference proteome</keyword>
<keyword evidence="3" id="KW-0472">Membrane</keyword>
<reference evidence="5 6" key="1">
    <citation type="submission" date="2019-07" db="EMBL/GenBank/DDBJ databases">
        <title>New species of Amycolatopsis and Streptomyces.</title>
        <authorList>
            <person name="Duangmal K."/>
            <person name="Teo W.F.A."/>
            <person name="Lipun K."/>
        </authorList>
    </citation>
    <scope>NUCLEOTIDE SEQUENCE [LARGE SCALE GENOMIC DNA]</scope>
    <source>
        <strain evidence="5 6">TISTR 2346</strain>
    </source>
</reference>
<evidence type="ECO:0000256" key="1">
    <source>
        <dbReference type="SAM" id="Coils"/>
    </source>
</evidence>
<dbReference type="Proteomes" id="UP000326979">
    <property type="component" value="Unassembled WGS sequence"/>
</dbReference>
<dbReference type="Pfam" id="PF22596">
    <property type="entry name" value="Scabin-like"/>
    <property type="match status" value="1"/>
</dbReference>
<name>A0A5N8VVX4_9ACTN</name>
<dbReference type="Gene3D" id="3.90.210.10">
    <property type="entry name" value="Heat-Labile Enterotoxin, subunit A"/>
    <property type="match status" value="1"/>
</dbReference>
<evidence type="ECO:0000313" key="6">
    <source>
        <dbReference type="Proteomes" id="UP000326979"/>
    </source>
</evidence>
<dbReference type="EMBL" id="VJZE01000020">
    <property type="protein sequence ID" value="MPY39407.1"/>
    <property type="molecule type" value="Genomic_DNA"/>
</dbReference>
<accession>A0A5N8VVX4</accession>
<organism evidence="5 6">
    <name type="scientific">Streptomyces phyllanthi</name>
    <dbReference type="NCBI Taxonomy" id="1803180"/>
    <lineage>
        <taxon>Bacteria</taxon>
        <taxon>Bacillati</taxon>
        <taxon>Actinomycetota</taxon>
        <taxon>Actinomycetes</taxon>
        <taxon>Kitasatosporales</taxon>
        <taxon>Streptomycetaceae</taxon>
        <taxon>Streptomyces</taxon>
    </lineage>
</organism>
<feature type="domain" description="Pierisin-like" evidence="4">
    <location>
        <begin position="975"/>
        <end position="1096"/>
    </location>
</feature>
<evidence type="ECO:0000256" key="2">
    <source>
        <dbReference type="SAM" id="MobiDB-lite"/>
    </source>
</evidence>
<feature type="compositionally biased region" description="Low complexity" evidence="2">
    <location>
        <begin position="3329"/>
        <end position="3344"/>
    </location>
</feature>
<feature type="region of interest" description="Disordered" evidence="2">
    <location>
        <begin position="3304"/>
        <end position="3353"/>
    </location>
</feature>
<feature type="region of interest" description="Disordered" evidence="2">
    <location>
        <begin position="1716"/>
        <end position="1743"/>
    </location>
</feature>
<comment type="caution">
    <text evidence="5">The sequence shown here is derived from an EMBL/GenBank/DDBJ whole genome shotgun (WGS) entry which is preliminary data.</text>
</comment>
<dbReference type="InterPro" id="IPR054695">
    <property type="entry name" value="Pierisin-like_dom"/>
</dbReference>
<feature type="compositionally biased region" description="Polar residues" evidence="2">
    <location>
        <begin position="496"/>
        <end position="514"/>
    </location>
</feature>
<evidence type="ECO:0000256" key="3">
    <source>
        <dbReference type="SAM" id="Phobius"/>
    </source>
</evidence>